<dbReference type="InterPro" id="IPR036961">
    <property type="entry name" value="Kinesin_motor_dom_sf"/>
</dbReference>
<feature type="domain" description="Kinesin motor" evidence="12">
    <location>
        <begin position="35"/>
        <end position="356"/>
    </location>
</feature>
<dbReference type="HOGENOM" id="CLU_001485_2_1_1"/>
<dbReference type="PROSITE" id="PS50067">
    <property type="entry name" value="KINESIN_MOTOR_2"/>
    <property type="match status" value="1"/>
</dbReference>
<keyword evidence="6" id="KW-0175">Coiled coil</keyword>
<dbReference type="GO" id="GO:0003777">
    <property type="term" value="F:microtubule motor activity"/>
    <property type="evidence" value="ECO:0007669"/>
    <property type="project" value="InterPro"/>
</dbReference>
<evidence type="ECO:0000256" key="4">
    <source>
        <dbReference type="ARBA" id="ARBA00022741"/>
    </source>
</evidence>
<evidence type="ECO:0000259" key="12">
    <source>
        <dbReference type="PROSITE" id="PS50067"/>
    </source>
</evidence>
<dbReference type="GO" id="GO:0007018">
    <property type="term" value="P:microtubule-based movement"/>
    <property type="evidence" value="ECO:0007669"/>
    <property type="project" value="InterPro"/>
</dbReference>
<evidence type="ECO:0000256" key="11">
    <source>
        <dbReference type="SAM" id="MobiDB-lite"/>
    </source>
</evidence>
<evidence type="ECO:0000256" key="7">
    <source>
        <dbReference type="ARBA" id="ARBA00023175"/>
    </source>
</evidence>
<dbReference type="PANTHER" id="PTHR47968">
    <property type="entry name" value="CENTROMERE PROTEIN E"/>
    <property type="match status" value="1"/>
</dbReference>
<evidence type="ECO:0000256" key="10">
    <source>
        <dbReference type="PROSITE-ProRule" id="PRU00283"/>
    </source>
</evidence>
<keyword evidence="7 10" id="KW-0505">Motor protein</keyword>
<evidence type="ECO:0000313" key="13">
    <source>
        <dbReference type="EMBL" id="EGV62403.1"/>
    </source>
</evidence>
<organism evidence="14">
    <name type="scientific">Candida tenuis (strain ATCC 10573 / BCRC 21748 / CBS 615 / JCM 9827 / NBRC 10315 / NRRL Y-1498 / VKM Y-70)</name>
    <name type="common">Yeast</name>
    <name type="synonym">Yamadazyma tenuis</name>
    <dbReference type="NCBI Taxonomy" id="590646"/>
    <lineage>
        <taxon>Eukaryota</taxon>
        <taxon>Fungi</taxon>
        <taxon>Dikarya</taxon>
        <taxon>Ascomycota</taxon>
        <taxon>Saccharomycotina</taxon>
        <taxon>Pichiomycetes</taxon>
        <taxon>Debaryomycetaceae</taxon>
        <taxon>Yamadazyma</taxon>
    </lineage>
</organism>
<dbReference type="KEGG" id="cten:18249163"/>
<dbReference type="Gene3D" id="3.40.850.10">
    <property type="entry name" value="Kinesin motor domain"/>
    <property type="match status" value="1"/>
</dbReference>
<keyword evidence="5 10" id="KW-0067">ATP-binding</keyword>
<sequence>MVSGLFSGSGAEPKLHRSSTPESRKHSEVEDGTNRIKVICRVRPLTADENAFQEMTSAGNNTVAVLGRESPQNFTFDKVFDVSASQSDIYDYSIKDTVNDVLNGYNGTILAYGQTGAGKSYTMLGPSISGDLEKGLIPRISDEIFHQIKTNGSNDIEYTVSLSIMEIYLEQINDFLVADNVKLSIHEDRDHGIYVKGLSHAFISNTEELYKLLQLGIKHRASHVTNMNMESSRSHAIFQIKIDQKNLKDESIKKSNLFLIDLAGSEKVDKTGAVGQTLKEAQNINSSLSALGNVINALTDHKSTHIPYRDSKLTRILQESLGGNSRTTLILNVSPSSVNELETISTLRFGSRAKHIKNRAYINKELSPAELKFRLSQLQRENEQNKLYIEKLENQLKNGGRAFTGPVTPSKDFESRIPTLTKSPKSPNLNAEKDQKIKQLEDEILSYKINNLKISNEE</sequence>
<accession>G3B8P4</accession>
<dbReference type="PANTHER" id="PTHR47968:SF36">
    <property type="entry name" value="KINESIN HEAVY CHAIN ISOFORM X1"/>
    <property type="match status" value="1"/>
</dbReference>
<evidence type="ECO:0000256" key="8">
    <source>
        <dbReference type="ARBA" id="ARBA00023212"/>
    </source>
</evidence>
<feature type="non-terminal residue" evidence="13">
    <location>
        <position position="458"/>
    </location>
</feature>
<dbReference type="InterPro" id="IPR001752">
    <property type="entry name" value="Kinesin_motor_dom"/>
</dbReference>
<evidence type="ECO:0000256" key="2">
    <source>
        <dbReference type="ARBA" id="ARBA00022490"/>
    </source>
</evidence>
<dbReference type="CDD" id="cd01369">
    <property type="entry name" value="KISc_KHC_KIF5"/>
    <property type="match status" value="1"/>
</dbReference>
<dbReference type="GO" id="GO:0008017">
    <property type="term" value="F:microtubule binding"/>
    <property type="evidence" value="ECO:0007669"/>
    <property type="project" value="InterPro"/>
</dbReference>
<evidence type="ECO:0000313" key="14">
    <source>
        <dbReference type="Proteomes" id="UP000000707"/>
    </source>
</evidence>
<feature type="compositionally biased region" description="Polar residues" evidence="11">
    <location>
        <begin position="418"/>
        <end position="429"/>
    </location>
</feature>
<gene>
    <name evidence="13" type="ORF">CANTEDRAFT_126298</name>
</gene>
<dbReference type="GeneID" id="18249163"/>
<keyword evidence="4 10" id="KW-0547">Nucleotide-binding</keyword>
<dbReference type="InterPro" id="IPR027417">
    <property type="entry name" value="P-loop_NTPase"/>
</dbReference>
<protein>
    <submittedName>
        <fullName evidence="13">Kinesin-domain-containing protein</fullName>
    </submittedName>
</protein>
<keyword evidence="2" id="KW-0963">Cytoplasm</keyword>
<feature type="region of interest" description="Disordered" evidence="11">
    <location>
        <begin position="1"/>
        <end position="31"/>
    </location>
</feature>
<dbReference type="eggNOG" id="KOG0240">
    <property type="taxonomic scope" value="Eukaryota"/>
</dbReference>
<dbReference type="Proteomes" id="UP000000707">
    <property type="component" value="Unassembled WGS sequence"/>
</dbReference>
<dbReference type="STRING" id="590646.G3B8P4"/>
<evidence type="ECO:0000256" key="9">
    <source>
        <dbReference type="ARBA" id="ARBA00034704"/>
    </source>
</evidence>
<dbReference type="SMART" id="SM00129">
    <property type="entry name" value="KISc"/>
    <property type="match status" value="1"/>
</dbReference>
<keyword evidence="14" id="KW-1185">Reference proteome</keyword>
<feature type="compositionally biased region" description="Basic and acidic residues" evidence="11">
    <location>
        <begin position="22"/>
        <end position="31"/>
    </location>
</feature>
<dbReference type="GO" id="GO:0005874">
    <property type="term" value="C:microtubule"/>
    <property type="evidence" value="ECO:0007669"/>
    <property type="project" value="UniProtKB-KW"/>
</dbReference>
<evidence type="ECO:0000256" key="3">
    <source>
        <dbReference type="ARBA" id="ARBA00022701"/>
    </source>
</evidence>
<evidence type="ECO:0000256" key="1">
    <source>
        <dbReference type="ARBA" id="ARBA00004245"/>
    </source>
</evidence>
<dbReference type="OrthoDB" id="3176171at2759"/>
<dbReference type="InterPro" id="IPR027640">
    <property type="entry name" value="Kinesin-like_fam"/>
</dbReference>
<comment type="subcellular location">
    <subcellularLocation>
        <location evidence="1">Cytoplasm</location>
        <location evidence="1">Cytoskeleton</location>
    </subcellularLocation>
</comment>
<dbReference type="GO" id="GO:0005524">
    <property type="term" value="F:ATP binding"/>
    <property type="evidence" value="ECO:0007669"/>
    <property type="project" value="UniProtKB-UniRule"/>
</dbReference>
<dbReference type="PRINTS" id="PR00380">
    <property type="entry name" value="KINESINHEAVY"/>
</dbReference>
<evidence type="ECO:0000256" key="5">
    <source>
        <dbReference type="ARBA" id="ARBA00022840"/>
    </source>
</evidence>
<comment type="similarity">
    <text evidence="9">Belongs to the TRAFAC class myosin-kinesin ATPase superfamily. Kinesin family. KIN-5/BimC subfamily.</text>
</comment>
<name>G3B8P4_CANTC</name>
<dbReference type="SUPFAM" id="SSF52540">
    <property type="entry name" value="P-loop containing nucleoside triphosphate hydrolases"/>
    <property type="match status" value="1"/>
</dbReference>
<reference evidence="13 14" key="1">
    <citation type="journal article" date="2011" name="Proc. Natl. Acad. Sci. U.S.A.">
        <title>Comparative genomics of xylose-fermenting fungi for enhanced biofuel production.</title>
        <authorList>
            <person name="Wohlbach D.J."/>
            <person name="Kuo A."/>
            <person name="Sato T.K."/>
            <person name="Potts K.M."/>
            <person name="Salamov A.A."/>
            <person name="LaButti K.M."/>
            <person name="Sun H."/>
            <person name="Clum A."/>
            <person name="Pangilinan J.L."/>
            <person name="Lindquist E.A."/>
            <person name="Lucas S."/>
            <person name="Lapidus A."/>
            <person name="Jin M."/>
            <person name="Gunawan C."/>
            <person name="Balan V."/>
            <person name="Dale B.E."/>
            <person name="Jeffries T.W."/>
            <person name="Zinkel R."/>
            <person name="Barry K.W."/>
            <person name="Grigoriev I.V."/>
            <person name="Gasch A.P."/>
        </authorList>
    </citation>
    <scope>NUCLEOTIDE SEQUENCE [LARGE SCALE GENOMIC DNA]</scope>
    <source>
        <strain evidence="14">ATCC 10573 / BCRC 21748 / CBS 615 / JCM 9827 / NBRC 10315 / NRRL Y-1498 / VKM Y-70</strain>
    </source>
</reference>
<keyword evidence="3" id="KW-0493">Microtubule</keyword>
<feature type="binding site" evidence="10">
    <location>
        <begin position="113"/>
        <end position="120"/>
    </location>
    <ligand>
        <name>ATP</name>
        <dbReference type="ChEBI" id="CHEBI:30616"/>
    </ligand>
</feature>
<dbReference type="FunFam" id="3.40.850.10:FF:000019">
    <property type="entry name" value="Kinesin-like protein KIN-5D"/>
    <property type="match status" value="1"/>
</dbReference>
<dbReference type="Pfam" id="PF00225">
    <property type="entry name" value="Kinesin"/>
    <property type="match status" value="1"/>
</dbReference>
<dbReference type="AlphaFoldDB" id="G3B8P4"/>
<keyword evidence="8" id="KW-0206">Cytoskeleton</keyword>
<feature type="region of interest" description="Disordered" evidence="11">
    <location>
        <begin position="399"/>
        <end position="435"/>
    </location>
</feature>
<dbReference type="EMBL" id="GL996527">
    <property type="protein sequence ID" value="EGV62403.1"/>
    <property type="molecule type" value="Genomic_DNA"/>
</dbReference>
<dbReference type="GO" id="GO:0007010">
    <property type="term" value="P:cytoskeleton organization"/>
    <property type="evidence" value="ECO:0007669"/>
    <property type="project" value="UniProtKB-ARBA"/>
</dbReference>
<proteinExistence type="inferred from homology"/>
<evidence type="ECO:0000256" key="6">
    <source>
        <dbReference type="ARBA" id="ARBA00023054"/>
    </source>
</evidence>